<dbReference type="InterPro" id="IPR051760">
    <property type="entry name" value="KMT5A"/>
</dbReference>
<evidence type="ECO:0000313" key="4">
    <source>
        <dbReference type="EMBL" id="KTD33414.1"/>
    </source>
</evidence>
<dbReference type="InterPro" id="IPR001214">
    <property type="entry name" value="SET_dom"/>
</dbReference>
<keyword evidence="1" id="KW-0040">ANK repeat</keyword>
<sequence length="510" mass="58479">MEEKIELTENKRPKRKRTLPPAYDDFIVNTKLSKTNNSSHFFTPSSKLVNRSSSSKPSETKKKKQSHQKLIKKLRIDNMRSHDYIPSELDKPDLISVRVINLLKSFNGRGLIADKDIPEGTCIGEYTGVQFDSKKEFEDFLQKHATADNSYAMNLGKKIIDAQSQGNFTRYINFSDSQANMMFVNGRLHNKPVVKVVASKDIQAGEQLLVDYNVYDERASKDFVFLNPEDTHLSAKEFVGQYTAIYKLGTLRMDLSPIGLPVETMLLESGIITTILNHQLLSEHENEFSPPEVNLPAFMIDSKGHPLEFSDSDTFTPLMLAAYLGQVDNVNWLMDKGARIDRQQNHSGHCALFFALQGYQMASSIKYRNDYVAIMKNLIARHADCSVHDREDNTFLHKAIAVLRKEDFKKVIDQLKVSQPENFRNLFSYINSFEQDVVVTCISEKKFSHLDILMQAYPDYFKDSFKRTNPERTFNKTVFFGAFETLENQKDREKLQTVLPEGAEKFISIK</sequence>
<dbReference type="Gene3D" id="2.170.270.10">
    <property type="entry name" value="SET domain"/>
    <property type="match status" value="1"/>
</dbReference>
<accession>A0A0W0WMU0</accession>
<protein>
    <submittedName>
        <fullName evidence="4">Eukaryotic huntingtin interacting protein B</fullName>
    </submittedName>
</protein>
<gene>
    <name evidence="4" type="ORF">Lisr_0353</name>
</gene>
<evidence type="ECO:0000313" key="5">
    <source>
        <dbReference type="Proteomes" id="UP000054761"/>
    </source>
</evidence>
<dbReference type="RefSeq" id="WP_058500743.1">
    <property type="nucleotide sequence ID" value="NZ_CAAAJA010000041.1"/>
</dbReference>
<dbReference type="GO" id="GO:0042799">
    <property type="term" value="F:histone H4K20 methyltransferase activity"/>
    <property type="evidence" value="ECO:0007669"/>
    <property type="project" value="TreeGrafter"/>
</dbReference>
<dbReference type="Pfam" id="PF00023">
    <property type="entry name" value="Ank"/>
    <property type="match status" value="1"/>
</dbReference>
<dbReference type="GO" id="GO:0006357">
    <property type="term" value="P:regulation of transcription by RNA polymerase II"/>
    <property type="evidence" value="ECO:0007669"/>
    <property type="project" value="TreeGrafter"/>
</dbReference>
<comment type="caution">
    <text evidence="4">The sequence shown here is derived from an EMBL/GenBank/DDBJ whole genome shotgun (WGS) entry which is preliminary data.</text>
</comment>
<dbReference type="PANTHER" id="PTHR46167">
    <property type="entry name" value="N-LYSINE METHYLTRANSFERASE KMT5A"/>
    <property type="match status" value="1"/>
</dbReference>
<dbReference type="PATRIC" id="fig|454.4.peg.368"/>
<dbReference type="Gene3D" id="1.25.40.20">
    <property type="entry name" value="Ankyrin repeat-containing domain"/>
    <property type="match status" value="1"/>
</dbReference>
<dbReference type="SMART" id="SM00317">
    <property type="entry name" value="SET"/>
    <property type="match status" value="1"/>
</dbReference>
<dbReference type="PROSITE" id="PS50088">
    <property type="entry name" value="ANK_REPEAT"/>
    <property type="match status" value="1"/>
</dbReference>
<dbReference type="InterPro" id="IPR036770">
    <property type="entry name" value="Ankyrin_rpt-contain_sf"/>
</dbReference>
<name>A0A0W0WMU0_9GAMM</name>
<dbReference type="PANTHER" id="PTHR46167:SF1">
    <property type="entry name" value="N-LYSINE METHYLTRANSFERASE KMT5A"/>
    <property type="match status" value="1"/>
</dbReference>
<dbReference type="Proteomes" id="UP000054761">
    <property type="component" value="Unassembled WGS sequence"/>
</dbReference>
<evidence type="ECO:0000259" key="3">
    <source>
        <dbReference type="PROSITE" id="PS50280"/>
    </source>
</evidence>
<keyword evidence="5" id="KW-1185">Reference proteome</keyword>
<feature type="region of interest" description="Disordered" evidence="2">
    <location>
        <begin position="1"/>
        <end position="22"/>
    </location>
</feature>
<feature type="compositionally biased region" description="Low complexity" evidence="2">
    <location>
        <begin position="44"/>
        <end position="57"/>
    </location>
</feature>
<proteinExistence type="predicted"/>
<evidence type="ECO:0000256" key="1">
    <source>
        <dbReference type="PROSITE-ProRule" id="PRU00023"/>
    </source>
</evidence>
<dbReference type="OrthoDB" id="5653514at2"/>
<dbReference type="GO" id="GO:0005700">
    <property type="term" value="C:polytene chromosome"/>
    <property type="evidence" value="ECO:0007669"/>
    <property type="project" value="TreeGrafter"/>
</dbReference>
<feature type="repeat" description="ANK" evidence="1">
    <location>
        <begin position="313"/>
        <end position="345"/>
    </location>
</feature>
<dbReference type="SUPFAM" id="SSF48403">
    <property type="entry name" value="Ankyrin repeat"/>
    <property type="match status" value="1"/>
</dbReference>
<feature type="region of interest" description="Disordered" evidence="2">
    <location>
        <begin position="35"/>
        <end position="68"/>
    </location>
</feature>
<dbReference type="InterPro" id="IPR046341">
    <property type="entry name" value="SET_dom_sf"/>
</dbReference>
<dbReference type="SUPFAM" id="SSF82199">
    <property type="entry name" value="SET domain"/>
    <property type="match status" value="1"/>
</dbReference>
<dbReference type="PROSITE" id="PS50280">
    <property type="entry name" value="SET"/>
    <property type="match status" value="1"/>
</dbReference>
<feature type="domain" description="SET" evidence="3">
    <location>
        <begin position="92"/>
        <end position="213"/>
    </location>
</feature>
<dbReference type="InterPro" id="IPR002110">
    <property type="entry name" value="Ankyrin_rpt"/>
</dbReference>
<dbReference type="PROSITE" id="PS50297">
    <property type="entry name" value="ANK_REP_REGION"/>
    <property type="match status" value="1"/>
</dbReference>
<dbReference type="AlphaFoldDB" id="A0A0W0WMU0"/>
<dbReference type="Pfam" id="PF00856">
    <property type="entry name" value="SET"/>
    <property type="match status" value="1"/>
</dbReference>
<organism evidence="4 5">
    <name type="scientific">Legionella israelensis</name>
    <dbReference type="NCBI Taxonomy" id="454"/>
    <lineage>
        <taxon>Bacteria</taxon>
        <taxon>Pseudomonadati</taxon>
        <taxon>Pseudomonadota</taxon>
        <taxon>Gammaproteobacteria</taxon>
        <taxon>Legionellales</taxon>
        <taxon>Legionellaceae</taxon>
        <taxon>Legionella</taxon>
    </lineage>
</organism>
<feature type="compositionally biased region" description="Basic and acidic residues" evidence="2">
    <location>
        <begin position="1"/>
        <end position="11"/>
    </location>
</feature>
<dbReference type="EMBL" id="LNYH01000010">
    <property type="protein sequence ID" value="KTD33414.1"/>
    <property type="molecule type" value="Genomic_DNA"/>
</dbReference>
<reference evidence="4 5" key="1">
    <citation type="submission" date="2015-11" db="EMBL/GenBank/DDBJ databases">
        <title>Genomic analysis of 38 Legionella species identifies large and diverse effector repertoires.</title>
        <authorList>
            <person name="Burstein D."/>
            <person name="Amaro F."/>
            <person name="Zusman T."/>
            <person name="Lifshitz Z."/>
            <person name="Cohen O."/>
            <person name="Gilbert J.A."/>
            <person name="Pupko T."/>
            <person name="Shuman H.A."/>
            <person name="Segal G."/>
        </authorList>
    </citation>
    <scope>NUCLEOTIDE SEQUENCE [LARGE SCALE GENOMIC DNA]</scope>
    <source>
        <strain evidence="4 5">Bercovier 4</strain>
    </source>
</reference>
<dbReference type="STRING" id="454.Lisr_0353"/>
<evidence type="ECO:0000256" key="2">
    <source>
        <dbReference type="SAM" id="MobiDB-lite"/>
    </source>
</evidence>